<dbReference type="AlphaFoldDB" id="A0A5B8IL80"/>
<dbReference type="OrthoDB" id="2019396at2"/>
<feature type="domain" description="Anti-CBASS protein Acb1-like N-terminal" evidence="2">
    <location>
        <begin position="37"/>
        <end position="388"/>
    </location>
</feature>
<evidence type="ECO:0000259" key="2">
    <source>
        <dbReference type="Pfam" id="PF06381"/>
    </source>
</evidence>
<dbReference type="KEGG" id="dic:Dpoa569_0001324"/>
<feature type="region of interest" description="Disordered" evidence="1">
    <location>
        <begin position="418"/>
        <end position="464"/>
    </location>
</feature>
<evidence type="ECO:0000313" key="4">
    <source>
        <dbReference type="Proteomes" id="UP000320591"/>
    </source>
</evidence>
<dbReference type="STRING" id="568768.GCA_000406125_02533"/>
<sequence>MAMDHSMEDAGGYALIQHAFEMGQGYSLGPSFMGYAALSSLMQNGLIRACIETVADDMTREWIEISAVDTNGDGDSSDEKKTLDDALIDFCVRQVFHKAAEFDGYFGGCLIYIDTGADDRDLLTPLDISEMSAELKNLKRFTVIEPINVFPGLYQSTNPLQSDYFEPRTWWVLGKEVHASRIIRICGNEVPVLLKANYNFLGVPQAQVLYDYVIHFQDARVAESRLLDKFSQTVLMTDMQDILTNPNSTKSLDSRLAYMSAYRSNDGILAIDKEMEEYVNINTPLSGVTDIVRQQLEMIVAINRTPAVKLLGISPAGFNTGDADLKNYNDHISTQQEKVFRKGLQKVLDILQIVKLGKLNRSVTFDFVSLNESDDKAAAEAQSIRAQTHATYLENGVLDAMEVRKLLANDPASGFAGIDADAVPEMQNEEAETENSQGDVSERGSGNGISPEVDIANQGNEQLG</sequence>
<dbReference type="Proteomes" id="UP000320591">
    <property type="component" value="Chromosome"/>
</dbReference>
<evidence type="ECO:0000313" key="3">
    <source>
        <dbReference type="EMBL" id="QDX31937.1"/>
    </source>
</evidence>
<dbReference type="InterPro" id="IPR024459">
    <property type="entry name" value="Acb1-like_N"/>
</dbReference>
<accession>A0A5B8IL80</accession>
<keyword evidence="4" id="KW-1185">Reference proteome</keyword>
<organism evidence="3 4">
    <name type="scientific">Dickeya poaceiphila</name>
    <dbReference type="NCBI Taxonomy" id="568768"/>
    <lineage>
        <taxon>Bacteria</taxon>
        <taxon>Pseudomonadati</taxon>
        <taxon>Pseudomonadota</taxon>
        <taxon>Gammaproteobacteria</taxon>
        <taxon>Enterobacterales</taxon>
        <taxon>Pectobacteriaceae</taxon>
        <taxon>Dickeya</taxon>
    </lineage>
</organism>
<dbReference type="EMBL" id="CP042220">
    <property type="protein sequence ID" value="QDX31937.1"/>
    <property type="molecule type" value="Genomic_DNA"/>
</dbReference>
<gene>
    <name evidence="3" type="ORF">Dpoa569_0001324</name>
</gene>
<dbReference type="Pfam" id="PF06381">
    <property type="entry name" value="Phage_portal_3"/>
    <property type="match status" value="1"/>
</dbReference>
<proteinExistence type="predicted"/>
<name>A0A5B8IL80_9GAMM</name>
<reference evidence="3 4" key="1">
    <citation type="journal article" date="2019" name="Environ. Microbiol.">
        <title>The phytopathogenic nature of Dickeya aquatica 174/2 and the dynamic early evolution of Dickeya pathogenicity.</title>
        <authorList>
            <person name="Duprey A."/>
            <person name="Taib N."/>
            <person name="Leonard S."/>
            <person name="Garin T."/>
            <person name="Flandrois J.P."/>
            <person name="Nasser W."/>
            <person name="Brochier-Armanet C."/>
            <person name="Reverchon S."/>
        </authorList>
    </citation>
    <scope>NUCLEOTIDE SEQUENCE [LARGE SCALE GENOMIC DNA]</scope>
    <source>
        <strain evidence="3 4">NCPPB 569</strain>
    </source>
</reference>
<evidence type="ECO:0000256" key="1">
    <source>
        <dbReference type="SAM" id="MobiDB-lite"/>
    </source>
</evidence>
<protein>
    <submittedName>
        <fullName evidence="3">DUF1073 domain-containing protein</fullName>
    </submittedName>
</protein>